<reference evidence="2" key="1">
    <citation type="journal article" date="2019" name="Int. J. Syst. Evol. Microbiol.">
        <title>The Global Catalogue of Microorganisms (GCM) 10K type strain sequencing project: providing services to taxonomists for standard genome sequencing and annotation.</title>
        <authorList>
            <consortium name="The Broad Institute Genomics Platform"/>
            <consortium name="The Broad Institute Genome Sequencing Center for Infectious Disease"/>
            <person name="Wu L."/>
            <person name="Ma J."/>
        </authorList>
    </citation>
    <scope>NUCLEOTIDE SEQUENCE [LARGE SCALE GENOMIC DNA]</scope>
    <source>
        <strain evidence="2">CGMCC 1.12371</strain>
    </source>
</reference>
<keyword evidence="2" id="KW-1185">Reference proteome</keyword>
<gene>
    <name evidence="1" type="ORF">ACFQPB_21860</name>
</gene>
<comment type="caution">
    <text evidence="1">The sequence shown here is derived from an EMBL/GenBank/DDBJ whole genome shotgun (WGS) entry which is preliminary data.</text>
</comment>
<protein>
    <submittedName>
        <fullName evidence="1">Uncharacterized protein</fullName>
    </submittedName>
</protein>
<accession>A0ABW2QR14</accession>
<dbReference type="EMBL" id="JBHTCA010000034">
    <property type="protein sequence ID" value="MFC7411511.1"/>
    <property type="molecule type" value="Genomic_DNA"/>
</dbReference>
<dbReference type="RefSeq" id="WP_382228029.1">
    <property type="nucleotide sequence ID" value="NZ_JBHTCA010000034.1"/>
</dbReference>
<dbReference type="Proteomes" id="UP001596501">
    <property type="component" value="Unassembled WGS sequence"/>
</dbReference>
<sequence>MSPAAPGHAAERIFQTRLAALLDSLRTGAATSHIRGKIAIPIRFALLFRHAHAFDGLGGGLALRTPSKPARLL</sequence>
<evidence type="ECO:0000313" key="2">
    <source>
        <dbReference type="Proteomes" id="UP001596501"/>
    </source>
</evidence>
<organism evidence="1 2">
    <name type="scientific">Hydrogenophaga atypica</name>
    <dbReference type="NCBI Taxonomy" id="249409"/>
    <lineage>
        <taxon>Bacteria</taxon>
        <taxon>Pseudomonadati</taxon>
        <taxon>Pseudomonadota</taxon>
        <taxon>Betaproteobacteria</taxon>
        <taxon>Burkholderiales</taxon>
        <taxon>Comamonadaceae</taxon>
        <taxon>Hydrogenophaga</taxon>
    </lineage>
</organism>
<proteinExistence type="predicted"/>
<evidence type="ECO:0000313" key="1">
    <source>
        <dbReference type="EMBL" id="MFC7411511.1"/>
    </source>
</evidence>
<name>A0ABW2QR14_9BURK</name>